<sequence>MKKKFLLTMNGEDVTDSIRTSVSQLGLSPDIMNRCSIFLILQLHATVMSGMENPFKAIRELNLLENDPTTSRTKPPTMYSGKYLKNLWHKHYEGTGIQSLMTNLRNQFKLNQKNLGSGLPKLAAEIAENEKAGMKKYFEPEDAYKIANEFTITNFQRRVEEKKITGHWIIYANYNKKNYYLCLAKHSDDDKEIRQRIDSICLQEFPFLKGILSSL</sequence>
<proteinExistence type="predicted"/>
<comment type="caution">
    <text evidence="1">The sequence shown here is derived from an EMBL/GenBank/DDBJ whole genome shotgun (WGS) entry which is preliminary data.</text>
</comment>
<evidence type="ECO:0000313" key="1">
    <source>
        <dbReference type="EMBL" id="CNF34045.1"/>
    </source>
</evidence>
<name>A0A9P1PTZ2_YEREN</name>
<accession>A0A9P1PTZ2</accession>
<protein>
    <submittedName>
        <fullName evidence="1">Uncharacterized protein</fullName>
    </submittedName>
</protein>
<dbReference type="AlphaFoldDB" id="A0A9P1PTZ2"/>
<dbReference type="EMBL" id="CPZF01000002">
    <property type="protein sequence ID" value="CNF34045.1"/>
    <property type="molecule type" value="Genomic_DNA"/>
</dbReference>
<dbReference type="Proteomes" id="UP000041356">
    <property type="component" value="Unassembled WGS sequence"/>
</dbReference>
<reference evidence="1 2" key="1">
    <citation type="submission" date="2015-03" db="EMBL/GenBank/DDBJ databases">
        <authorList>
            <consortium name="Pathogen Informatics"/>
            <person name="Murphy D."/>
        </authorList>
    </citation>
    <scope>NUCLEOTIDE SEQUENCE [LARGE SCALE GENOMIC DNA]</scope>
    <source>
        <strain evidence="1 2">IP27818</strain>
    </source>
</reference>
<organism evidence="1 2">
    <name type="scientific">Yersinia enterocolitica</name>
    <dbReference type="NCBI Taxonomy" id="630"/>
    <lineage>
        <taxon>Bacteria</taxon>
        <taxon>Pseudomonadati</taxon>
        <taxon>Pseudomonadota</taxon>
        <taxon>Gammaproteobacteria</taxon>
        <taxon>Enterobacterales</taxon>
        <taxon>Yersiniaceae</taxon>
        <taxon>Yersinia</taxon>
    </lineage>
</organism>
<evidence type="ECO:0000313" key="2">
    <source>
        <dbReference type="Proteomes" id="UP000041356"/>
    </source>
</evidence>
<gene>
    <name evidence="1" type="ORF">ERS137939_01284</name>
</gene>
<dbReference type="RefSeq" id="WP_050130418.1">
    <property type="nucleotide sequence ID" value="NZ_CPZF01000002.1"/>
</dbReference>